<dbReference type="STRING" id="1367849.GCA_000518585_01896"/>
<dbReference type="KEGG" id="alf:CFBP5473_19250"/>
<dbReference type="EMBL" id="CP072168">
    <property type="protein sequence ID" value="QYA09483.1"/>
    <property type="molecule type" value="Genomic_DNA"/>
</dbReference>
<evidence type="ECO:0000313" key="1">
    <source>
        <dbReference type="EMBL" id="QCJ00075.1"/>
    </source>
</evidence>
<reference evidence="1 3" key="1">
    <citation type="submission" date="2019-04" db="EMBL/GenBank/DDBJ databases">
        <title>Complete genome sequence of Agrobacterium larrymoorei CFBP5473.</title>
        <authorList>
            <person name="Haryono M."/>
            <person name="Chou L."/>
            <person name="Lin Y.-C."/>
            <person name="Lai E.-M."/>
            <person name="Kuo C.-H."/>
        </authorList>
    </citation>
    <scope>NUCLEOTIDE SEQUENCE [LARGE SCALE GENOMIC DNA]</scope>
    <source>
        <strain evidence="1 3">CFBP5473</strain>
    </source>
</reference>
<dbReference type="Proteomes" id="UP000298545">
    <property type="component" value="Chromosome linear"/>
</dbReference>
<accession>A0A4D7DXW8</accession>
<evidence type="ECO:0000313" key="4">
    <source>
        <dbReference type="Proteomes" id="UP000826513"/>
    </source>
</evidence>
<organism evidence="1 3">
    <name type="scientific">Agrobacterium larrymoorei</name>
    <dbReference type="NCBI Taxonomy" id="160699"/>
    <lineage>
        <taxon>Bacteria</taxon>
        <taxon>Pseudomonadati</taxon>
        <taxon>Pseudomonadota</taxon>
        <taxon>Alphaproteobacteria</taxon>
        <taxon>Hyphomicrobiales</taxon>
        <taxon>Rhizobiaceae</taxon>
        <taxon>Rhizobium/Agrobacterium group</taxon>
        <taxon>Agrobacterium</taxon>
    </lineage>
</organism>
<evidence type="ECO:0000313" key="3">
    <source>
        <dbReference type="Proteomes" id="UP000298545"/>
    </source>
</evidence>
<gene>
    <name evidence="1" type="ORF">CFBP5473_19250</name>
    <name evidence="2" type="ORF">J5285_19100</name>
</gene>
<name>A0A4D7DXW8_9HYPH</name>
<dbReference type="Proteomes" id="UP000826513">
    <property type="component" value="Chromosome 2"/>
</dbReference>
<keyword evidence="4" id="KW-1185">Reference proteome</keyword>
<dbReference type="EMBL" id="CP039692">
    <property type="protein sequence ID" value="QCJ00075.1"/>
    <property type="molecule type" value="Genomic_DNA"/>
</dbReference>
<protein>
    <submittedName>
        <fullName evidence="1">Uncharacterized protein</fullName>
    </submittedName>
</protein>
<dbReference type="RefSeq" id="WP_136954403.1">
    <property type="nucleotide sequence ID" value="NZ_CP039692.1"/>
</dbReference>
<dbReference type="AlphaFoldDB" id="A0A4D7DXW8"/>
<reference evidence="2 4" key="2">
    <citation type="submission" date="2021-03" db="EMBL/GenBank/DDBJ databases">
        <title>Rapid diversification of plasmids in a genus of pathogenic and nitrogen fixing bacteria.</title>
        <authorList>
            <person name="Weisberg A.J."/>
            <person name="Miller M."/>
            <person name="Ream W."/>
            <person name="Grunwald N.J."/>
            <person name="Chang J.H."/>
        </authorList>
    </citation>
    <scope>NUCLEOTIDE SEQUENCE [LARGE SCALE GENOMIC DNA]</scope>
    <source>
        <strain evidence="2 4">AF3.44</strain>
    </source>
</reference>
<evidence type="ECO:0000313" key="2">
    <source>
        <dbReference type="EMBL" id="QYA09483.1"/>
    </source>
</evidence>
<proteinExistence type="predicted"/>
<sequence>MKLRVIEVLDAGYLHAERIVLAANRRCETDRFCLTTCLELRGKSVALQQPSVMRLPKDFLQVGDRLVVWTRRMKPFAEFDEWDSRTQHISWGLRRPLFEFENTGVLVQEILGEPVFRSN</sequence>